<comment type="caution">
    <text evidence="1">The sequence shown here is derived from an EMBL/GenBank/DDBJ whole genome shotgun (WGS) entry which is preliminary data.</text>
</comment>
<proteinExistence type="predicted"/>
<dbReference type="EMBL" id="JAWDGP010007402">
    <property type="protein sequence ID" value="KAK3720937.1"/>
    <property type="molecule type" value="Genomic_DNA"/>
</dbReference>
<sequence length="174" mass="19478">MIARLQQLENKASKYGTPIFLEENATTEIKILEDLVSFLLHPSRISEDHDPCNPQQSTCTVCGRETHRSTSTTTVYIILAGTRFSYLAIINKSTFCFPAPRFLPPITSFPPLLPNPSPFFSVRYETPLQRSELPSLTPLATELLFSHHCMSASLPTPREWDPTVTMINIAGPSK</sequence>
<evidence type="ECO:0000313" key="2">
    <source>
        <dbReference type="Proteomes" id="UP001283361"/>
    </source>
</evidence>
<evidence type="ECO:0000313" key="1">
    <source>
        <dbReference type="EMBL" id="KAK3720937.1"/>
    </source>
</evidence>
<gene>
    <name evidence="1" type="ORF">RRG08_047503</name>
</gene>
<name>A0AAE1CNP7_9GAST</name>
<keyword evidence="2" id="KW-1185">Reference proteome</keyword>
<dbReference type="Proteomes" id="UP001283361">
    <property type="component" value="Unassembled WGS sequence"/>
</dbReference>
<organism evidence="1 2">
    <name type="scientific">Elysia crispata</name>
    <name type="common">lettuce slug</name>
    <dbReference type="NCBI Taxonomy" id="231223"/>
    <lineage>
        <taxon>Eukaryota</taxon>
        <taxon>Metazoa</taxon>
        <taxon>Spiralia</taxon>
        <taxon>Lophotrochozoa</taxon>
        <taxon>Mollusca</taxon>
        <taxon>Gastropoda</taxon>
        <taxon>Heterobranchia</taxon>
        <taxon>Euthyneura</taxon>
        <taxon>Panpulmonata</taxon>
        <taxon>Sacoglossa</taxon>
        <taxon>Placobranchoidea</taxon>
        <taxon>Plakobranchidae</taxon>
        <taxon>Elysia</taxon>
    </lineage>
</organism>
<protein>
    <submittedName>
        <fullName evidence="1">Uncharacterized protein</fullName>
    </submittedName>
</protein>
<accession>A0AAE1CNP7</accession>
<dbReference type="AlphaFoldDB" id="A0AAE1CNP7"/>
<reference evidence="1" key="1">
    <citation type="journal article" date="2023" name="G3 (Bethesda)">
        <title>A reference genome for the long-term kleptoplast-retaining sea slug Elysia crispata morphotype clarki.</title>
        <authorList>
            <person name="Eastman K.E."/>
            <person name="Pendleton A.L."/>
            <person name="Shaikh M.A."/>
            <person name="Suttiyut T."/>
            <person name="Ogas R."/>
            <person name="Tomko P."/>
            <person name="Gavelis G."/>
            <person name="Widhalm J.R."/>
            <person name="Wisecaver J.H."/>
        </authorList>
    </citation>
    <scope>NUCLEOTIDE SEQUENCE</scope>
    <source>
        <strain evidence="1">ECLA1</strain>
    </source>
</reference>